<comment type="similarity">
    <text evidence="2">Belongs to the OXR1 family.</text>
</comment>
<evidence type="ECO:0000313" key="7">
    <source>
        <dbReference type="Proteomes" id="UP000270296"/>
    </source>
</evidence>
<evidence type="ECO:0000256" key="1">
    <source>
        <dbReference type="ARBA" id="ARBA00004173"/>
    </source>
</evidence>
<protein>
    <recommendedName>
        <fullName evidence="4">Oxidation resistance protein 1</fullName>
    </recommendedName>
</protein>
<name>A0A183IL85_9BILA</name>
<dbReference type="PROSITE" id="PS51886">
    <property type="entry name" value="TLDC"/>
    <property type="match status" value="1"/>
</dbReference>
<keyword evidence="3" id="KW-0496">Mitochondrion</keyword>
<dbReference type="GO" id="GO:0005739">
    <property type="term" value="C:mitochondrion"/>
    <property type="evidence" value="ECO:0007669"/>
    <property type="project" value="UniProtKB-SubCell"/>
</dbReference>
<dbReference type="WBParaSite" id="SBAD_0000457101-mRNA-1">
    <property type="protein sequence ID" value="SBAD_0000457101-mRNA-1"/>
    <property type="gene ID" value="SBAD_0000457101"/>
</dbReference>
<sequence length="340" mass="38033">MFCMTIVFQDSTSTSDVPSSALQTGYLPSVEDLLPHKASLTWTESPYYLHVVLRQKSAASKQQCAASGVWQSPKKREVWFCIPRERADEFCSFILRCSAESDKPTFHEPTDDSAFVVVSGGEEIGDEPIGLYNNLSLNREWEIVTVEEVKRRLSLFDVADSFGLPLPEGSDESKLLDESLIRKIMEILPARAQGYPWILLYSSDRDGFALSTLYRSAGAFKEKTSPCLLVIKDSKGRLFGAIVNCLLRMSDHFYGSGESLLFTNFPEFDVFRWTGANDFIVKGSIESIAIGAGKGLYGLWLDSDLYHGRTEHCDTFDNRLLTDMDFVTAGVELWGFSLGL</sequence>
<evidence type="ECO:0000259" key="5">
    <source>
        <dbReference type="PROSITE" id="PS51886"/>
    </source>
</evidence>
<dbReference type="Pfam" id="PF07534">
    <property type="entry name" value="TLD"/>
    <property type="match status" value="1"/>
</dbReference>
<dbReference type="GO" id="GO:0006979">
    <property type="term" value="P:response to oxidative stress"/>
    <property type="evidence" value="ECO:0007669"/>
    <property type="project" value="TreeGrafter"/>
</dbReference>
<evidence type="ECO:0000313" key="6">
    <source>
        <dbReference type="EMBL" id="VDP04195.1"/>
    </source>
</evidence>
<accession>A0A183IL85</accession>
<organism evidence="8">
    <name type="scientific">Soboliphyme baturini</name>
    <dbReference type="NCBI Taxonomy" id="241478"/>
    <lineage>
        <taxon>Eukaryota</taxon>
        <taxon>Metazoa</taxon>
        <taxon>Ecdysozoa</taxon>
        <taxon>Nematoda</taxon>
        <taxon>Enoplea</taxon>
        <taxon>Dorylaimia</taxon>
        <taxon>Dioctophymatida</taxon>
        <taxon>Dioctophymatoidea</taxon>
        <taxon>Soboliphymatidae</taxon>
        <taxon>Soboliphyme</taxon>
    </lineage>
</organism>
<proteinExistence type="inferred from homology"/>
<dbReference type="EMBL" id="UZAM01008285">
    <property type="protein sequence ID" value="VDP04195.1"/>
    <property type="molecule type" value="Genomic_DNA"/>
</dbReference>
<dbReference type="OrthoDB" id="26679at2759"/>
<evidence type="ECO:0000256" key="2">
    <source>
        <dbReference type="ARBA" id="ARBA00009540"/>
    </source>
</evidence>
<dbReference type="Proteomes" id="UP000270296">
    <property type="component" value="Unassembled WGS sequence"/>
</dbReference>
<keyword evidence="7" id="KW-1185">Reference proteome</keyword>
<evidence type="ECO:0000256" key="4">
    <source>
        <dbReference type="ARBA" id="ARBA00040604"/>
    </source>
</evidence>
<gene>
    <name evidence="6" type="ORF">SBAD_LOCUS4381</name>
</gene>
<reference evidence="6 7" key="2">
    <citation type="submission" date="2018-11" db="EMBL/GenBank/DDBJ databases">
        <authorList>
            <consortium name="Pathogen Informatics"/>
        </authorList>
    </citation>
    <scope>NUCLEOTIDE SEQUENCE [LARGE SCALE GENOMIC DNA]</scope>
</reference>
<dbReference type="GO" id="GO:0005634">
    <property type="term" value="C:nucleus"/>
    <property type="evidence" value="ECO:0007669"/>
    <property type="project" value="TreeGrafter"/>
</dbReference>
<comment type="subcellular location">
    <subcellularLocation>
        <location evidence="1">Mitochondrion</location>
    </subcellularLocation>
</comment>
<feature type="domain" description="TLDc" evidence="5">
    <location>
        <begin position="174"/>
        <end position="337"/>
    </location>
</feature>
<reference evidence="8" key="1">
    <citation type="submission" date="2016-06" db="UniProtKB">
        <authorList>
            <consortium name="WormBaseParasite"/>
        </authorList>
    </citation>
    <scope>IDENTIFICATION</scope>
</reference>
<dbReference type="AlphaFoldDB" id="A0A183IL85"/>
<evidence type="ECO:0000256" key="3">
    <source>
        <dbReference type="ARBA" id="ARBA00023128"/>
    </source>
</evidence>
<dbReference type="PANTHER" id="PTHR23354:SF62">
    <property type="entry name" value="MUSTARD, ISOFORM V"/>
    <property type="match status" value="1"/>
</dbReference>
<dbReference type="SMART" id="SM00584">
    <property type="entry name" value="TLDc"/>
    <property type="match status" value="1"/>
</dbReference>
<dbReference type="InterPro" id="IPR006571">
    <property type="entry name" value="TLDc_dom"/>
</dbReference>
<dbReference type="PANTHER" id="PTHR23354">
    <property type="entry name" value="NUCLEOLAR PROTEIN 7/ESTROGEN RECEPTOR COACTIVATOR-RELATED"/>
    <property type="match status" value="1"/>
</dbReference>
<evidence type="ECO:0000313" key="8">
    <source>
        <dbReference type="WBParaSite" id="SBAD_0000457101-mRNA-1"/>
    </source>
</evidence>